<keyword evidence="1" id="KW-0732">Signal</keyword>
<comment type="caution">
    <text evidence="2">The sequence shown here is derived from an EMBL/GenBank/DDBJ whole genome shotgun (WGS) entry which is preliminary data.</text>
</comment>
<proteinExistence type="predicted"/>
<name>A0A4R0XN52_9MOLU</name>
<feature type="chain" id="PRO_5020387541" description="Lipoprotein" evidence="1">
    <location>
        <begin position="25"/>
        <end position="456"/>
    </location>
</feature>
<evidence type="ECO:0000256" key="1">
    <source>
        <dbReference type="SAM" id="SignalP"/>
    </source>
</evidence>
<organism evidence="2 3">
    <name type="scientific">Mycoplasma marinum</name>
    <dbReference type="NCBI Taxonomy" id="1937190"/>
    <lineage>
        <taxon>Bacteria</taxon>
        <taxon>Bacillati</taxon>
        <taxon>Mycoplasmatota</taxon>
        <taxon>Mollicutes</taxon>
        <taxon>Mycoplasmataceae</taxon>
        <taxon>Mycoplasma</taxon>
    </lineage>
</organism>
<dbReference type="AlphaFoldDB" id="A0A4R0XN52"/>
<reference evidence="2 3" key="1">
    <citation type="submission" date="2018-02" db="EMBL/GenBank/DDBJ databases">
        <title>Mycoplasma marinum and Mycoplasma todarodis sp. nov., moderately halophilic and psychrotolerant mycoplasmas isolated from cephalopods.</title>
        <authorList>
            <person name="Viver T."/>
        </authorList>
    </citation>
    <scope>NUCLEOTIDE SEQUENCE [LARGE SCALE GENOMIC DNA]</scope>
    <source>
        <strain evidence="2 3">PE</strain>
    </source>
</reference>
<feature type="signal peptide" evidence="1">
    <location>
        <begin position="1"/>
        <end position="24"/>
    </location>
</feature>
<gene>
    <name evidence="2" type="ORF">C4B24_00045</name>
</gene>
<evidence type="ECO:0000313" key="3">
    <source>
        <dbReference type="Proteomes" id="UP000294192"/>
    </source>
</evidence>
<sequence>MKRKYKVIVSSTALGALLTTGVLATAISCGKQKTDKYANRIHFFKFDGKKYDTFKQAEKAQKQYIDDKLDKELNDSSNKVYAYKYKGKEYLTKKELFDVYRKDVKIQKVYFKNTGNIFNDAKKTHILKDVQDKEVKAKSTIFTLNNKGFLNMDDAIDEYLKGPNGDKSGKVYSEKFYDKNTKKFGKSGAILGINKVKLDNVGNEDGKVYVTKNNIKTTSANHTTIIEQLKDLSLAEYTPKYKIIDHSNEVSKYKKEFLKVISTLKKYTNEASYVEKITNSPVAGENIAKITLPSGRAYTNTKLFLDETLFEGKNYKATSIKKMVDDSNTINDLDYLWNLMKSRTWEIQVYEDEDYSDTISFKWLIDDYEDYGLNRYVEDDGFNFERKFEVNGKWFNSKLEALKEVEGTSKKQPISRVKKTFSEIKNIDLTSIEDLKVILKTKLEEALKKRCWFCFR</sequence>
<accession>A0A4R0XN52</accession>
<keyword evidence="3" id="KW-1185">Reference proteome</keyword>
<dbReference type="RefSeq" id="WP_131598196.1">
    <property type="nucleotide sequence ID" value="NZ_PSZO01000001.1"/>
</dbReference>
<evidence type="ECO:0000313" key="2">
    <source>
        <dbReference type="EMBL" id="TCG11992.1"/>
    </source>
</evidence>
<protein>
    <recommendedName>
        <fullName evidence="4">Lipoprotein</fullName>
    </recommendedName>
</protein>
<evidence type="ECO:0008006" key="4">
    <source>
        <dbReference type="Google" id="ProtNLM"/>
    </source>
</evidence>
<dbReference type="EMBL" id="PSZO01000001">
    <property type="protein sequence ID" value="TCG11992.1"/>
    <property type="molecule type" value="Genomic_DNA"/>
</dbReference>
<dbReference type="PROSITE" id="PS51257">
    <property type="entry name" value="PROKAR_LIPOPROTEIN"/>
    <property type="match status" value="1"/>
</dbReference>
<dbReference type="Proteomes" id="UP000294192">
    <property type="component" value="Unassembled WGS sequence"/>
</dbReference>